<feature type="transmembrane region" description="Helical" evidence="1">
    <location>
        <begin position="229"/>
        <end position="246"/>
    </location>
</feature>
<feature type="transmembrane region" description="Helical" evidence="1">
    <location>
        <begin position="321"/>
        <end position="339"/>
    </location>
</feature>
<reference evidence="2" key="1">
    <citation type="submission" date="2022-05" db="EMBL/GenBank/DDBJ databases">
        <title>Using nanopore sequencing to obtain complete genomes from saliva samples.</title>
        <authorList>
            <person name="Baker J.L."/>
        </authorList>
    </citation>
    <scope>NUCLEOTIDE SEQUENCE</scope>
    <source>
        <strain evidence="2">JCVI-JB-Ag32</strain>
    </source>
</reference>
<proteinExistence type="predicted"/>
<keyword evidence="1" id="KW-1133">Transmembrane helix</keyword>
<feature type="transmembrane region" description="Helical" evidence="1">
    <location>
        <begin position="206"/>
        <end position="223"/>
    </location>
</feature>
<feature type="transmembrane region" description="Helical" evidence="1">
    <location>
        <begin position="127"/>
        <end position="150"/>
    </location>
</feature>
<feature type="transmembrane region" description="Helical" evidence="1">
    <location>
        <begin position="157"/>
        <end position="175"/>
    </location>
</feature>
<feature type="transmembrane region" description="Helical" evidence="1">
    <location>
        <begin position="253"/>
        <end position="274"/>
    </location>
</feature>
<keyword evidence="1" id="KW-0812">Transmembrane</keyword>
<accession>A0A9E7DDC0</accession>
<organism evidence="2 3">
    <name type="scientific">Actinomyces graevenitzii</name>
    <dbReference type="NCBI Taxonomy" id="55565"/>
    <lineage>
        <taxon>Bacteria</taxon>
        <taxon>Bacillati</taxon>
        <taxon>Actinomycetota</taxon>
        <taxon>Actinomycetes</taxon>
        <taxon>Actinomycetales</taxon>
        <taxon>Actinomycetaceae</taxon>
        <taxon>Actinomyces</taxon>
    </lineage>
</organism>
<keyword evidence="1" id="KW-0472">Membrane</keyword>
<dbReference type="EMBL" id="CP097095">
    <property type="protein sequence ID" value="UQF80190.1"/>
    <property type="molecule type" value="Genomic_DNA"/>
</dbReference>
<sequence length="524" mass="56222">MKLPRVPRAALVVLAFCFALVSGFSWVVASAPGSSPDDDYHLVSMWCPRPVTESCATKVVEGQLRVGVPEALPGSTCSSFHVDISQAMCNRYSDKRISYSLRYDDGNYPYGYYHFHHMFKPLGVQGLVIASRTANMVIALALLGSIGLLAPPKLRGAYLLAMGAAWMPIGVYFITSNNPSSWSITGVAGFSAGLLASLYASGRRRWYLLALACVGALLCYTSRADASFHIFVVALAICVACAKWRIHKVQLAVATLASVIGVYLMLASGSATIAEGHAEAVPMDKKIDVMEKNVTHLAKFFSGFWGLWAGAGWKDIPSDGYSGMIAILLVGFIIMLGAGRIGWRKAMGAIITLGAMAGISVLVATPPAFPSMFAYQPRYAQPLLFAWLLPWLFLGIKRPLLTRSQAALYWAGMVAVNAVFMHKLIFRYTHGLVGGRHFLNLNFDVRWWWQDALLTPMSTWMVGALAFALTSGIVIWLLFGPGAISAPAELAAPSVAAIAAGAPKPAADVATEVGVDSEATNASA</sequence>
<name>A0A9E7DDC0_9ACTO</name>
<feature type="transmembrane region" description="Helical" evidence="1">
    <location>
        <begin position="457"/>
        <end position="479"/>
    </location>
</feature>
<feature type="transmembrane region" description="Helical" evidence="1">
    <location>
        <begin position="346"/>
        <end position="367"/>
    </location>
</feature>
<dbReference type="AlphaFoldDB" id="A0A9E7DDC0"/>
<feature type="transmembrane region" description="Helical" evidence="1">
    <location>
        <begin position="379"/>
        <end position="396"/>
    </location>
</feature>
<evidence type="ECO:0000313" key="3">
    <source>
        <dbReference type="Proteomes" id="UP000830236"/>
    </source>
</evidence>
<dbReference type="Proteomes" id="UP000830236">
    <property type="component" value="Chromosome"/>
</dbReference>
<protein>
    <submittedName>
        <fullName evidence="2">DUF2142 domain-containing protein</fullName>
    </submittedName>
</protein>
<dbReference type="KEGG" id="agh:M3I41_02620"/>
<evidence type="ECO:0000256" key="1">
    <source>
        <dbReference type="SAM" id="Phobius"/>
    </source>
</evidence>
<feature type="transmembrane region" description="Helical" evidence="1">
    <location>
        <begin position="181"/>
        <end position="199"/>
    </location>
</feature>
<dbReference type="InterPro" id="IPR018674">
    <property type="entry name" value="DUF2142_membrane"/>
</dbReference>
<dbReference type="Pfam" id="PF09913">
    <property type="entry name" value="DUF2142"/>
    <property type="match status" value="1"/>
</dbReference>
<evidence type="ECO:0000313" key="2">
    <source>
        <dbReference type="EMBL" id="UQF80190.1"/>
    </source>
</evidence>
<feature type="transmembrane region" description="Helical" evidence="1">
    <location>
        <begin position="408"/>
        <end position="426"/>
    </location>
</feature>
<gene>
    <name evidence="2" type="ORF">M3I41_02620</name>
</gene>